<dbReference type="RefSeq" id="WP_114794894.1">
    <property type="nucleotide sequence ID" value="NZ_QQZY01000001.1"/>
</dbReference>
<dbReference type="InterPro" id="IPR035901">
    <property type="entry name" value="GIY-YIG_endonuc_sf"/>
</dbReference>
<evidence type="ECO:0000259" key="3">
    <source>
        <dbReference type="PROSITE" id="PS50164"/>
    </source>
</evidence>
<dbReference type="FunFam" id="3.30.420.10:FF:000045">
    <property type="entry name" value="3'-5' exonuclease DinG"/>
    <property type="match status" value="1"/>
</dbReference>
<dbReference type="InterPro" id="IPR036876">
    <property type="entry name" value="UVR_dom_sf"/>
</dbReference>
<proteinExistence type="predicted"/>
<dbReference type="EMBL" id="QQZY01000001">
    <property type="protein sequence ID" value="RDI76030.1"/>
    <property type="molecule type" value="Genomic_DNA"/>
</dbReference>
<dbReference type="GO" id="GO:0003677">
    <property type="term" value="F:DNA binding"/>
    <property type="evidence" value="ECO:0007669"/>
    <property type="project" value="InterPro"/>
</dbReference>
<comment type="caution">
    <text evidence="4">The sequence shown here is derived from an EMBL/GenBank/DDBJ whole genome shotgun (WGS) entry which is preliminary data.</text>
</comment>
<dbReference type="InterPro" id="IPR006054">
    <property type="entry name" value="DnaQ"/>
</dbReference>
<keyword evidence="1 4" id="KW-0540">Nuclease</keyword>
<evidence type="ECO:0000259" key="2">
    <source>
        <dbReference type="PROSITE" id="PS50151"/>
    </source>
</evidence>
<dbReference type="GO" id="GO:0003887">
    <property type="term" value="F:DNA-directed DNA polymerase activity"/>
    <property type="evidence" value="ECO:0007669"/>
    <property type="project" value="InterPro"/>
</dbReference>
<dbReference type="SUPFAM" id="SSF53098">
    <property type="entry name" value="Ribonuclease H-like"/>
    <property type="match status" value="1"/>
</dbReference>
<dbReference type="GO" id="GO:0004527">
    <property type="term" value="F:exonuclease activity"/>
    <property type="evidence" value="ECO:0007669"/>
    <property type="project" value="UniProtKB-KW"/>
</dbReference>
<keyword evidence="1 4" id="KW-0378">Hydrolase</keyword>
<dbReference type="Gene3D" id="3.40.1440.10">
    <property type="entry name" value="GIY-YIG endonuclease"/>
    <property type="match status" value="1"/>
</dbReference>
<keyword evidence="1 4" id="KW-0269">Exonuclease</keyword>
<dbReference type="GO" id="GO:0009380">
    <property type="term" value="C:excinuclease repair complex"/>
    <property type="evidence" value="ECO:0007669"/>
    <property type="project" value="TreeGrafter"/>
</dbReference>
<dbReference type="SMART" id="SM00479">
    <property type="entry name" value="EXOIII"/>
    <property type="match status" value="1"/>
</dbReference>
<dbReference type="AlphaFoldDB" id="A0A7M2Z160"/>
<dbReference type="Proteomes" id="UP000254134">
    <property type="component" value="Unassembled WGS sequence"/>
</dbReference>
<dbReference type="PROSITE" id="PS50164">
    <property type="entry name" value="GIY_YIG"/>
    <property type="match status" value="1"/>
</dbReference>
<dbReference type="Gene3D" id="3.30.420.10">
    <property type="entry name" value="Ribonuclease H-like superfamily/Ribonuclease H"/>
    <property type="match status" value="1"/>
</dbReference>
<protein>
    <submittedName>
        <fullName evidence="4">Dnaq: exonuclease, DNA polymerase III, epsilon subunit family</fullName>
    </submittedName>
</protein>
<dbReference type="PANTHER" id="PTHR30562">
    <property type="entry name" value="UVRC/OXIDOREDUCTASE"/>
    <property type="match status" value="1"/>
</dbReference>
<dbReference type="PANTHER" id="PTHR30562:SF1">
    <property type="entry name" value="UVRABC SYSTEM PROTEIN C"/>
    <property type="match status" value="1"/>
</dbReference>
<feature type="domain" description="GIY-YIG" evidence="3">
    <location>
        <begin position="278"/>
        <end position="356"/>
    </location>
</feature>
<dbReference type="InterPro" id="IPR050066">
    <property type="entry name" value="UvrABC_protein_C"/>
</dbReference>
<dbReference type="Pfam" id="PF02151">
    <property type="entry name" value="UVR"/>
    <property type="match status" value="1"/>
</dbReference>
<dbReference type="NCBIfam" id="TIGR00573">
    <property type="entry name" value="dnaq"/>
    <property type="match status" value="1"/>
</dbReference>
<accession>A0A7M2Z160</accession>
<dbReference type="OrthoDB" id="9803913at2"/>
<gene>
    <name evidence="4" type="ORF">Gocc_0449</name>
</gene>
<evidence type="ECO:0000256" key="1">
    <source>
        <dbReference type="ARBA" id="ARBA00022839"/>
    </source>
</evidence>
<reference evidence="5" key="2">
    <citation type="journal article" date="2019" name="MicrobiologyOpen">
        <title>High-quality draft genome sequence of Gaiella occulta isolated from a 150 meter deep mineral water borehole and comparison with the genome sequences of other deep-branching lineages of the phylum Actinobacteria.</title>
        <authorList>
            <person name="Severino R."/>
            <person name="Froufe H.J.C."/>
            <person name="Barroso C."/>
            <person name="Albuquerque L."/>
            <person name="Lobo-da-Cunha A."/>
            <person name="da Costa M.S."/>
            <person name="Egas C."/>
        </authorList>
    </citation>
    <scope>NUCLEOTIDE SEQUENCE [LARGE SCALE GENOMIC DNA]</scope>
    <source>
        <strain evidence="5">F2-233</strain>
    </source>
</reference>
<dbReference type="GO" id="GO:0006260">
    <property type="term" value="P:DNA replication"/>
    <property type="evidence" value="ECO:0007669"/>
    <property type="project" value="InterPro"/>
</dbReference>
<sequence length="553" mass="58483">MQLRFDAADTLVDLIAARGGPVPAVEAARALFALASAPAAIARSLLDEIVVGDARLAWHGAAVGAALPASSDVPLERASFVVFDLETTGLSAATCRIVEIGAQRVVALEAGATFETLVDPGASLPPAISALTGIGAAELRGAPGPDLALRRFLAFAGDAVLVAHNARFDMAFLDRAVERLTGRRVAAPVVDTVWLARRLLGARTRRFGLGALARFFGTSVEPCHRALADACATAEILLALVGLAQERGARTVADLVELSAPRARRLHSRRALVAAAPTTPGVYVFRDKHGQALYVGRARNLRARLRSYFSGDRQRPAVEAALGAVERIDWHEHGSELEAALEELRLLRALRPPANARSTRPDRHVYLRRRGGGWVCGGERTAYGPIASRSLARRAARALAGFAGDDLGAALPPLRARLLRLAREQRYEDAARLRDRIDALEQVACAVAELERLRGLRICILAPAREPGLVRAFFVAAGRVVDSRALPPGGGAALEIAAGLAAADAAVPSLAPEDADELLLVAATLRRRPPELRVVPLDAASIRSAVQGVAFAA</sequence>
<dbReference type="SUPFAM" id="SSF82771">
    <property type="entry name" value="GIY-YIG endonuclease"/>
    <property type="match status" value="1"/>
</dbReference>
<dbReference type="InterPro" id="IPR013520">
    <property type="entry name" value="Ribonucl_H"/>
</dbReference>
<dbReference type="GO" id="GO:0006974">
    <property type="term" value="P:DNA damage response"/>
    <property type="evidence" value="ECO:0007669"/>
    <property type="project" value="TreeGrafter"/>
</dbReference>
<feature type="domain" description="UVR" evidence="2">
    <location>
        <begin position="408"/>
        <end position="443"/>
    </location>
</feature>
<name>A0A7M2Z160_9ACTN</name>
<reference evidence="4 5" key="1">
    <citation type="submission" date="2018-07" db="EMBL/GenBank/DDBJ databases">
        <title>High-quality-draft genome sequence of Gaiella occulta.</title>
        <authorList>
            <person name="Severino R."/>
            <person name="Froufe H.J.C."/>
            <person name="Rainey F.A."/>
            <person name="Barroso C."/>
            <person name="Albuquerque L."/>
            <person name="Lobo-Da-Cunha A."/>
            <person name="Da Costa M.S."/>
            <person name="Egas C."/>
        </authorList>
    </citation>
    <scope>NUCLEOTIDE SEQUENCE [LARGE SCALE GENOMIC DNA]</scope>
    <source>
        <strain evidence="4 5">F2-233</strain>
    </source>
</reference>
<dbReference type="InterPro" id="IPR000305">
    <property type="entry name" value="GIY-YIG_endonuc"/>
</dbReference>
<dbReference type="CDD" id="cd06127">
    <property type="entry name" value="DEDDh"/>
    <property type="match status" value="1"/>
</dbReference>
<evidence type="ECO:0000313" key="5">
    <source>
        <dbReference type="Proteomes" id="UP000254134"/>
    </source>
</evidence>
<dbReference type="Pfam" id="PF01541">
    <property type="entry name" value="GIY-YIG"/>
    <property type="match status" value="1"/>
</dbReference>
<dbReference type="SMART" id="SM00465">
    <property type="entry name" value="GIYc"/>
    <property type="match status" value="1"/>
</dbReference>
<dbReference type="SUPFAM" id="SSF46600">
    <property type="entry name" value="C-terminal UvrC-binding domain of UvrB"/>
    <property type="match status" value="1"/>
</dbReference>
<organism evidence="4 5">
    <name type="scientific">Gaiella occulta</name>
    <dbReference type="NCBI Taxonomy" id="1002870"/>
    <lineage>
        <taxon>Bacteria</taxon>
        <taxon>Bacillati</taxon>
        <taxon>Actinomycetota</taxon>
        <taxon>Thermoleophilia</taxon>
        <taxon>Gaiellales</taxon>
        <taxon>Gaiellaceae</taxon>
        <taxon>Gaiella</taxon>
    </lineage>
</organism>
<dbReference type="InterPro" id="IPR001943">
    <property type="entry name" value="UVR_dom"/>
</dbReference>
<keyword evidence="5" id="KW-1185">Reference proteome</keyword>
<dbReference type="PROSITE" id="PS50151">
    <property type="entry name" value="UVR"/>
    <property type="match status" value="1"/>
</dbReference>
<dbReference type="InterPro" id="IPR036397">
    <property type="entry name" value="RNaseH_sf"/>
</dbReference>
<dbReference type="Pfam" id="PF00929">
    <property type="entry name" value="RNase_T"/>
    <property type="match status" value="1"/>
</dbReference>
<dbReference type="InterPro" id="IPR012337">
    <property type="entry name" value="RNaseH-like_sf"/>
</dbReference>
<evidence type="ECO:0000313" key="4">
    <source>
        <dbReference type="EMBL" id="RDI76030.1"/>
    </source>
</evidence>